<dbReference type="KEGG" id="beq:BEWA_032760"/>
<evidence type="ECO:0000313" key="3">
    <source>
        <dbReference type="EMBL" id="AFZ80423.1"/>
    </source>
</evidence>
<dbReference type="VEuPathDB" id="PiroplasmaDB:BEWA_032760"/>
<accession>L0AYW9</accession>
<organism evidence="3 4">
    <name type="scientific">Theileria equi strain WA</name>
    <dbReference type="NCBI Taxonomy" id="1537102"/>
    <lineage>
        <taxon>Eukaryota</taxon>
        <taxon>Sar</taxon>
        <taxon>Alveolata</taxon>
        <taxon>Apicomplexa</taxon>
        <taxon>Aconoidasida</taxon>
        <taxon>Piroplasmida</taxon>
        <taxon>Theileriidae</taxon>
        <taxon>Theileria</taxon>
    </lineage>
</organism>
<proteinExistence type="inferred from homology"/>
<dbReference type="eggNOG" id="ENOG502QY24">
    <property type="taxonomic scope" value="Eukaryota"/>
</dbReference>
<feature type="region of interest" description="Disordered" evidence="2">
    <location>
        <begin position="69"/>
        <end position="115"/>
    </location>
</feature>
<dbReference type="Proteomes" id="UP000031512">
    <property type="component" value="Chromosome 1"/>
</dbReference>
<keyword evidence="4" id="KW-1185">Reference proteome</keyword>
<dbReference type="EMBL" id="CP001669">
    <property type="protein sequence ID" value="AFZ80423.1"/>
    <property type="molecule type" value="Genomic_DNA"/>
</dbReference>
<dbReference type="AlphaFoldDB" id="L0AYW9"/>
<sequence>MGSYRRGCATFSRQFFCSASFSTNRRLSATNKLLYAGILNPGRKNGLGPKNHPESPLYSKYASAAQMSGVSKPSLTASTTGIEASGDEDASDMNGEATSNGIRQNAKDKEGTFKGYPLKGTEHGFKYEKHEPTMFGDWTHMGRVTDF</sequence>
<dbReference type="OrthoDB" id="366235at2759"/>
<reference evidence="3 4" key="1">
    <citation type="journal article" date="2012" name="BMC Genomics">
        <title>Comparative genomic analysis and phylogenetic position of Theileria equi.</title>
        <authorList>
            <person name="Kappmeyer L.S."/>
            <person name="Thiagarajan M."/>
            <person name="Herndon D.R."/>
            <person name="Ramsay J.D."/>
            <person name="Caler E."/>
            <person name="Djikeng A."/>
            <person name="Gillespie J.J."/>
            <person name="Lau A.O."/>
            <person name="Roalson E.H."/>
            <person name="Silva J.C."/>
            <person name="Silva M.G."/>
            <person name="Suarez C.E."/>
            <person name="Ueti M.W."/>
            <person name="Nene V.M."/>
            <person name="Mealey R.H."/>
            <person name="Knowles D.P."/>
            <person name="Brayton K.A."/>
        </authorList>
    </citation>
    <scope>NUCLEOTIDE SEQUENCE [LARGE SCALE GENOMIC DNA]</scope>
    <source>
        <strain evidence="3 4">WA</strain>
    </source>
</reference>
<gene>
    <name evidence="3" type="ORF">BEWA_032760</name>
</gene>
<evidence type="ECO:0000313" key="4">
    <source>
        <dbReference type="Proteomes" id="UP000031512"/>
    </source>
</evidence>
<name>L0AYW9_THEEQ</name>
<dbReference type="RefSeq" id="XP_004830089.1">
    <property type="nucleotide sequence ID" value="XM_004830032.1"/>
</dbReference>
<dbReference type="GeneID" id="15803311"/>
<evidence type="ECO:0000256" key="2">
    <source>
        <dbReference type="SAM" id="MobiDB-lite"/>
    </source>
</evidence>
<protein>
    <submittedName>
        <fullName evidence="3">Uncharacterized protein</fullName>
    </submittedName>
</protein>
<feature type="compositionally biased region" description="Polar residues" evidence="2">
    <location>
        <begin position="69"/>
        <end position="82"/>
    </location>
</feature>
<dbReference type="Pfam" id="PF07896">
    <property type="entry name" value="DUF1674"/>
    <property type="match status" value="1"/>
</dbReference>
<dbReference type="InterPro" id="IPR012875">
    <property type="entry name" value="SDHF4"/>
</dbReference>
<evidence type="ECO:0000256" key="1">
    <source>
        <dbReference type="ARBA" id="ARBA00005701"/>
    </source>
</evidence>
<comment type="similarity">
    <text evidence="1">Belongs to the SDHAF4 family.</text>
</comment>